<name>A0A923MK10_9FIRM</name>
<feature type="transmembrane region" description="Helical" evidence="1">
    <location>
        <begin position="7"/>
        <end position="28"/>
    </location>
</feature>
<keyword evidence="1" id="KW-1133">Transmembrane helix</keyword>
<organism evidence="2 3">
    <name type="scientific">Dysosmobacter segnis</name>
    <dbReference type="NCBI Taxonomy" id="2763042"/>
    <lineage>
        <taxon>Bacteria</taxon>
        <taxon>Bacillati</taxon>
        <taxon>Bacillota</taxon>
        <taxon>Clostridia</taxon>
        <taxon>Eubacteriales</taxon>
        <taxon>Oscillospiraceae</taxon>
        <taxon>Dysosmobacter</taxon>
    </lineage>
</organism>
<accession>A0A923MK10</accession>
<evidence type="ECO:0000313" key="2">
    <source>
        <dbReference type="EMBL" id="MBC5770609.1"/>
    </source>
</evidence>
<proteinExistence type="predicted"/>
<keyword evidence="1" id="KW-0812">Transmembrane</keyword>
<keyword evidence="1" id="KW-0472">Membrane</keyword>
<comment type="caution">
    <text evidence="2">The sequence shown here is derived from an EMBL/GenBank/DDBJ whole genome shotgun (WGS) entry which is preliminary data.</text>
</comment>
<evidence type="ECO:0000256" key="1">
    <source>
        <dbReference type="SAM" id="Phobius"/>
    </source>
</evidence>
<dbReference type="Proteomes" id="UP000620327">
    <property type="component" value="Unassembled WGS sequence"/>
</dbReference>
<gene>
    <name evidence="2" type="ORF">H8Z83_09790</name>
</gene>
<feature type="transmembrane region" description="Helical" evidence="1">
    <location>
        <begin position="34"/>
        <end position="53"/>
    </location>
</feature>
<keyword evidence="3" id="KW-1185">Reference proteome</keyword>
<protein>
    <submittedName>
        <fullName evidence="2">Uncharacterized protein</fullName>
    </submittedName>
</protein>
<reference evidence="2" key="1">
    <citation type="submission" date="2020-08" db="EMBL/GenBank/DDBJ databases">
        <title>Genome public.</title>
        <authorList>
            <person name="Liu C."/>
            <person name="Sun Q."/>
        </authorList>
    </citation>
    <scope>NUCLEOTIDE SEQUENCE</scope>
    <source>
        <strain evidence="2">BX15</strain>
    </source>
</reference>
<evidence type="ECO:0000313" key="3">
    <source>
        <dbReference type="Proteomes" id="UP000620327"/>
    </source>
</evidence>
<dbReference type="RefSeq" id="WP_156796953.1">
    <property type="nucleotide sequence ID" value="NZ_JACOQI010000008.1"/>
</dbReference>
<dbReference type="EMBL" id="JACOQI010000008">
    <property type="protein sequence ID" value="MBC5770609.1"/>
    <property type="molecule type" value="Genomic_DNA"/>
</dbReference>
<dbReference type="AlphaFoldDB" id="A0A923MK10"/>
<sequence length="56" mass="6362">MNTKIKRAIISVIVFVVIYFLAGFIIRWSNYDMYLEALKVLTAVIGAGCYWVGSNE</sequence>